<organism evidence="2 3">
    <name type="scientific">Marinomonas balearica</name>
    <dbReference type="NCBI Taxonomy" id="491947"/>
    <lineage>
        <taxon>Bacteria</taxon>
        <taxon>Pseudomonadati</taxon>
        <taxon>Pseudomonadota</taxon>
        <taxon>Gammaproteobacteria</taxon>
        <taxon>Oceanospirillales</taxon>
        <taxon>Oceanospirillaceae</taxon>
        <taxon>Marinomonas</taxon>
    </lineage>
</organism>
<dbReference type="Gene3D" id="3.40.1260.10">
    <property type="entry name" value="DsrEFH-like"/>
    <property type="match status" value="1"/>
</dbReference>
<proteinExistence type="inferred from homology"/>
<keyword evidence="3" id="KW-1185">Reference proteome</keyword>
<dbReference type="PANTHER" id="PTHR38780:SF1">
    <property type="entry name" value="PROTEIN TUSC"/>
    <property type="match status" value="1"/>
</dbReference>
<dbReference type="EMBL" id="SNXC01000010">
    <property type="protein sequence ID" value="TDO98911.1"/>
    <property type="molecule type" value="Genomic_DNA"/>
</dbReference>
<dbReference type="AlphaFoldDB" id="A0A4R6MBE2"/>
<evidence type="ECO:0000313" key="3">
    <source>
        <dbReference type="Proteomes" id="UP000294656"/>
    </source>
</evidence>
<dbReference type="RefSeq" id="WP_133503130.1">
    <property type="nucleotide sequence ID" value="NZ_SNXC01000010.1"/>
</dbReference>
<dbReference type="SUPFAM" id="SSF75169">
    <property type="entry name" value="DsrEFH-like"/>
    <property type="match status" value="1"/>
</dbReference>
<reference evidence="2 3" key="1">
    <citation type="submission" date="2019-03" db="EMBL/GenBank/DDBJ databases">
        <title>Genomic Encyclopedia of Type Strains, Phase III (KMG-III): the genomes of soil and plant-associated and newly described type strains.</title>
        <authorList>
            <person name="Whitman W."/>
        </authorList>
    </citation>
    <scope>NUCLEOTIDE SEQUENCE [LARGE SCALE GENOMIC DNA]</scope>
    <source>
        <strain evidence="2 3">CECT 7378</strain>
    </source>
</reference>
<dbReference type="OrthoDB" id="9789418at2"/>
<protein>
    <submittedName>
        <fullName evidence="2">tRNA 2-thiouridine synthesizing protein C</fullName>
    </submittedName>
</protein>
<dbReference type="Proteomes" id="UP000294656">
    <property type="component" value="Unassembled WGS sequence"/>
</dbReference>
<accession>A0A4R6MBE2</accession>
<evidence type="ECO:0000256" key="1">
    <source>
        <dbReference type="ARBA" id="ARBA00005996"/>
    </source>
</evidence>
<dbReference type="Pfam" id="PF02635">
    <property type="entry name" value="DsrE"/>
    <property type="match status" value="1"/>
</dbReference>
<dbReference type="InterPro" id="IPR017462">
    <property type="entry name" value="Sulphur_relay_TusC/DsrF"/>
</dbReference>
<comment type="caution">
    <text evidence="2">The sequence shown here is derived from an EMBL/GenBank/DDBJ whole genome shotgun (WGS) entry which is preliminary data.</text>
</comment>
<evidence type="ECO:0000313" key="2">
    <source>
        <dbReference type="EMBL" id="TDO98911.1"/>
    </source>
</evidence>
<name>A0A4R6MBE2_9GAMM</name>
<dbReference type="InterPro" id="IPR003787">
    <property type="entry name" value="Sulphur_relay_DsrE/F-like"/>
</dbReference>
<dbReference type="PANTHER" id="PTHR38780">
    <property type="entry name" value="PROTEIN TUSC"/>
    <property type="match status" value="1"/>
</dbReference>
<comment type="similarity">
    <text evidence="1">Belongs to the DsrF/TusC family.</text>
</comment>
<gene>
    <name evidence="2" type="ORF">DFP79_1326</name>
</gene>
<dbReference type="InterPro" id="IPR027396">
    <property type="entry name" value="DsrEFH-like"/>
</dbReference>
<sequence>MQKTLILFSSSAYETTSAKEGLDLALVLGTFEQPVSLAFSGEGVSLLLESQSPEKEHGKHLYKLLDGLEFYDIDDVYALQSDIELYNSKHALWEGVTSLDQNAWAKMLQTHSQIIRF</sequence>